<gene>
    <name evidence="3" type="ORF">HDF16_002880</name>
</gene>
<organism evidence="3 4">
    <name type="scientific">Granulicella aggregans</name>
    <dbReference type="NCBI Taxonomy" id="474949"/>
    <lineage>
        <taxon>Bacteria</taxon>
        <taxon>Pseudomonadati</taxon>
        <taxon>Acidobacteriota</taxon>
        <taxon>Terriglobia</taxon>
        <taxon>Terriglobales</taxon>
        <taxon>Acidobacteriaceae</taxon>
        <taxon>Granulicella</taxon>
    </lineage>
</organism>
<dbReference type="SUPFAM" id="SSF51182">
    <property type="entry name" value="RmlC-like cupins"/>
    <property type="match status" value="1"/>
</dbReference>
<dbReference type="AlphaFoldDB" id="A0A7W7ZF14"/>
<feature type="region of interest" description="Disordered" evidence="1">
    <location>
        <begin position="64"/>
        <end position="84"/>
    </location>
</feature>
<dbReference type="Proteomes" id="UP000540989">
    <property type="component" value="Unassembled WGS sequence"/>
</dbReference>
<feature type="domain" description="Cupin type-2" evidence="2">
    <location>
        <begin position="26"/>
        <end position="95"/>
    </location>
</feature>
<comment type="caution">
    <text evidence="3">The sequence shown here is derived from an EMBL/GenBank/DDBJ whole genome shotgun (WGS) entry which is preliminary data.</text>
</comment>
<evidence type="ECO:0000313" key="3">
    <source>
        <dbReference type="EMBL" id="MBB5058166.1"/>
    </source>
</evidence>
<dbReference type="InterPro" id="IPR011051">
    <property type="entry name" value="RmlC_Cupin_sf"/>
</dbReference>
<dbReference type="PANTHER" id="PTHR38599:SF1">
    <property type="entry name" value="CUPIN DOMAIN PROTEIN (AFU_ORTHOLOGUE AFUA_3G13620)"/>
    <property type="match status" value="1"/>
</dbReference>
<dbReference type="RefSeq" id="WP_184217639.1">
    <property type="nucleotide sequence ID" value="NZ_JACHIP010000004.1"/>
</dbReference>
<dbReference type="GO" id="GO:0051213">
    <property type="term" value="F:dioxygenase activity"/>
    <property type="evidence" value="ECO:0007669"/>
    <property type="project" value="UniProtKB-KW"/>
</dbReference>
<name>A0A7W7ZF14_9BACT</name>
<keyword evidence="3" id="KW-0223">Dioxygenase</keyword>
<evidence type="ECO:0000313" key="4">
    <source>
        <dbReference type="Proteomes" id="UP000540989"/>
    </source>
</evidence>
<sequence length="111" mass="12162">MPEVTRELLQTTPIDGLPGWEMRLFLITYPPGADASNHSHPVPGVGMVLEGAIISAFDDDPEETFTAGQSFSDRASHHRVSRNASQTEPIKFLIAYAVRQGEPNTTWPSAK</sequence>
<dbReference type="Pfam" id="PF07883">
    <property type="entry name" value="Cupin_2"/>
    <property type="match status" value="1"/>
</dbReference>
<dbReference type="InterPro" id="IPR013096">
    <property type="entry name" value="Cupin_2"/>
</dbReference>
<accession>A0A7W7ZF14</accession>
<evidence type="ECO:0000256" key="1">
    <source>
        <dbReference type="SAM" id="MobiDB-lite"/>
    </source>
</evidence>
<protein>
    <submittedName>
        <fullName evidence="3">Quercetin dioxygenase-like cupin family protein</fullName>
    </submittedName>
</protein>
<reference evidence="3 4" key="1">
    <citation type="submission" date="2020-08" db="EMBL/GenBank/DDBJ databases">
        <title>Genomic Encyclopedia of Type Strains, Phase IV (KMG-V): Genome sequencing to study the core and pangenomes of soil and plant-associated prokaryotes.</title>
        <authorList>
            <person name="Whitman W."/>
        </authorList>
    </citation>
    <scope>NUCLEOTIDE SEQUENCE [LARGE SCALE GENOMIC DNA]</scope>
    <source>
        <strain evidence="3 4">M8UP14</strain>
    </source>
</reference>
<proteinExistence type="predicted"/>
<dbReference type="Gene3D" id="2.60.120.10">
    <property type="entry name" value="Jelly Rolls"/>
    <property type="match status" value="1"/>
</dbReference>
<dbReference type="PANTHER" id="PTHR38599">
    <property type="entry name" value="CUPIN DOMAIN PROTEIN (AFU_ORTHOLOGUE AFUA_3G13620)"/>
    <property type="match status" value="1"/>
</dbReference>
<dbReference type="InterPro" id="IPR014710">
    <property type="entry name" value="RmlC-like_jellyroll"/>
</dbReference>
<evidence type="ECO:0000259" key="2">
    <source>
        <dbReference type="Pfam" id="PF07883"/>
    </source>
</evidence>
<keyword evidence="3" id="KW-0560">Oxidoreductase</keyword>
<keyword evidence="4" id="KW-1185">Reference proteome</keyword>
<dbReference type="EMBL" id="JACHIP010000004">
    <property type="protein sequence ID" value="MBB5058166.1"/>
    <property type="molecule type" value="Genomic_DNA"/>
</dbReference>